<dbReference type="InterPro" id="IPR006369">
    <property type="entry name" value="Protohaem_IX_farnesylTrfase"/>
</dbReference>
<dbReference type="GO" id="GO:0008495">
    <property type="term" value="F:protoheme IX farnesyltransferase activity"/>
    <property type="evidence" value="ECO:0007669"/>
    <property type="project" value="InterPro"/>
</dbReference>
<dbReference type="InterPro" id="IPR000537">
    <property type="entry name" value="UbiA_prenyltransferase"/>
</dbReference>
<evidence type="ECO:0000256" key="6">
    <source>
        <dbReference type="ARBA" id="ARBA00022946"/>
    </source>
</evidence>
<dbReference type="Pfam" id="PF01040">
    <property type="entry name" value="UbiA"/>
    <property type="match status" value="1"/>
</dbReference>
<dbReference type="InterPro" id="IPR044878">
    <property type="entry name" value="UbiA_sf"/>
</dbReference>
<evidence type="ECO:0000256" key="1">
    <source>
        <dbReference type="ARBA" id="ARBA00004225"/>
    </source>
</evidence>
<dbReference type="NCBIfam" id="TIGR01473">
    <property type="entry name" value="cyoE_ctaB"/>
    <property type="match status" value="1"/>
</dbReference>
<gene>
    <name evidence="14" type="ORF">AMATHDRAFT_78071</name>
</gene>
<feature type="transmembrane region" description="Helical" evidence="12">
    <location>
        <begin position="196"/>
        <end position="213"/>
    </location>
</feature>
<evidence type="ECO:0000256" key="10">
    <source>
        <dbReference type="ARBA" id="ARBA00023136"/>
    </source>
</evidence>
<accession>A0A2A9NAG8</accession>
<name>A0A2A9NAG8_9AGAR</name>
<reference evidence="14 15" key="1">
    <citation type="submission" date="2014-02" db="EMBL/GenBank/DDBJ databases">
        <title>Transposable element dynamics among asymbiotic and ectomycorrhizal Amanita fungi.</title>
        <authorList>
            <consortium name="DOE Joint Genome Institute"/>
            <person name="Hess J."/>
            <person name="Skrede I."/>
            <person name="Wolfe B."/>
            <person name="LaButti K."/>
            <person name="Ohm R.A."/>
            <person name="Grigoriev I.V."/>
            <person name="Pringle A."/>
        </authorList>
    </citation>
    <scope>NUCLEOTIDE SEQUENCE [LARGE SCALE GENOMIC DNA]</scope>
    <source>
        <strain evidence="14 15">SKay4041</strain>
    </source>
</reference>
<dbReference type="GO" id="GO:0031966">
    <property type="term" value="C:mitochondrial membrane"/>
    <property type="evidence" value="ECO:0007669"/>
    <property type="project" value="UniProtKB-SubCell"/>
</dbReference>
<evidence type="ECO:0000256" key="13">
    <source>
        <dbReference type="SAM" id="SignalP"/>
    </source>
</evidence>
<feature type="transmembrane region" description="Helical" evidence="12">
    <location>
        <begin position="298"/>
        <end position="318"/>
    </location>
</feature>
<keyword evidence="6" id="KW-0809">Transit peptide</keyword>
<keyword evidence="13" id="KW-0732">Signal</keyword>
<evidence type="ECO:0000313" key="14">
    <source>
        <dbReference type="EMBL" id="PFH45251.1"/>
    </source>
</evidence>
<evidence type="ECO:0000313" key="15">
    <source>
        <dbReference type="Proteomes" id="UP000242287"/>
    </source>
</evidence>
<dbReference type="HAMAP" id="MF_00154">
    <property type="entry name" value="CyoE_CtaB"/>
    <property type="match status" value="1"/>
</dbReference>
<dbReference type="Gene3D" id="1.10.357.140">
    <property type="entry name" value="UbiA prenyltransferase"/>
    <property type="match status" value="1"/>
</dbReference>
<keyword evidence="9" id="KW-0350">Heme biosynthesis</keyword>
<evidence type="ECO:0000256" key="7">
    <source>
        <dbReference type="ARBA" id="ARBA00022989"/>
    </source>
</evidence>
<keyword evidence="8" id="KW-0496">Mitochondrion</keyword>
<dbReference type="PANTHER" id="PTHR43448:SF2">
    <property type="entry name" value="PROTOHEME IX FARNESYLTRANSFERASE, MITOCHONDRIAL"/>
    <property type="match status" value="1"/>
</dbReference>
<dbReference type="InterPro" id="IPR030470">
    <property type="entry name" value="UbiA_prenylTrfase_CS"/>
</dbReference>
<dbReference type="EMBL" id="KZ302466">
    <property type="protein sequence ID" value="PFH45251.1"/>
    <property type="molecule type" value="Genomic_DNA"/>
</dbReference>
<evidence type="ECO:0000256" key="12">
    <source>
        <dbReference type="SAM" id="Phobius"/>
    </source>
</evidence>
<evidence type="ECO:0000256" key="2">
    <source>
        <dbReference type="ARBA" id="ARBA00005985"/>
    </source>
</evidence>
<evidence type="ECO:0000256" key="4">
    <source>
        <dbReference type="ARBA" id="ARBA00022679"/>
    </source>
</evidence>
<dbReference type="PANTHER" id="PTHR43448">
    <property type="entry name" value="PROTOHEME IX FARNESYLTRANSFERASE, MITOCHONDRIAL"/>
    <property type="match status" value="1"/>
</dbReference>
<dbReference type="STRING" id="703135.A0A2A9NAG8"/>
<evidence type="ECO:0000256" key="11">
    <source>
        <dbReference type="ARBA" id="ARBA00030253"/>
    </source>
</evidence>
<proteinExistence type="inferred from homology"/>
<keyword evidence="4" id="KW-0808">Transferase</keyword>
<comment type="similarity">
    <text evidence="2">Belongs to the UbiA prenyltransferase family.</text>
</comment>
<keyword evidence="10 12" id="KW-0472">Membrane</keyword>
<protein>
    <recommendedName>
        <fullName evidence="3">Protoheme IX farnesyltransferase, mitochondrial</fullName>
    </recommendedName>
    <alternativeName>
        <fullName evidence="11">Heme O synthase</fullName>
    </alternativeName>
</protein>
<comment type="subcellular location">
    <subcellularLocation>
        <location evidence="1">Mitochondrion membrane</location>
        <topology evidence="1">Multi-pass membrane protein</topology>
    </subcellularLocation>
</comment>
<dbReference type="FunFam" id="1.10.357.140:FF:000004">
    <property type="entry name" value="Protoheme IX farnesyltransferase, mitochondrial"/>
    <property type="match status" value="1"/>
</dbReference>
<dbReference type="OrthoDB" id="5211at2759"/>
<feature type="chain" id="PRO_5013355516" description="Protoheme IX farnesyltransferase, mitochondrial" evidence="13">
    <location>
        <begin position="20"/>
        <end position="389"/>
    </location>
</feature>
<dbReference type="CDD" id="cd13957">
    <property type="entry name" value="PT_UbiA_Cox10"/>
    <property type="match status" value="1"/>
</dbReference>
<keyword evidence="15" id="KW-1185">Reference proteome</keyword>
<dbReference type="PROSITE" id="PS00943">
    <property type="entry name" value="UBIA"/>
    <property type="match status" value="1"/>
</dbReference>
<dbReference type="Proteomes" id="UP000242287">
    <property type="component" value="Unassembled WGS sequence"/>
</dbReference>
<sequence length="389" mass="43533">MFSPLLAMRLWVLDSRIWASKEPTPQVWPLVSIYKPVSYTSRPFFPSFFFHNAQWLRCNLKSFPQDSLSFPPPPSTAFKEVEHLTLKNATNTYLQLSKSRLTTLVVLTAMSGVALSPYPTTLPVLLSTAFGTALCSASANTLNQLQEIPFDAQMMRTRTRPLVRRVISPLHAASFAALTGAVGPTILWFMVNPTTALLGAGNIFLYAGIYTWMKRRSIMNTWVGSIVGALPPLMGWAACDPHALSSFSIQDVLPPLALCMLLFSWQFPHFNSLSHLVRGSYAQAGYHMLSVTEPSRNALVSLRHALWLIPVCSILVPVSGLTTWIFAITTLIPNLICVRSAWLFSKRGGESEARQLFRHSLWYLPVILGLMMVHKEGVEWLQWVGIWKV</sequence>
<keyword evidence="7 12" id="KW-1133">Transmembrane helix</keyword>
<keyword evidence="5 12" id="KW-0812">Transmembrane</keyword>
<evidence type="ECO:0000256" key="3">
    <source>
        <dbReference type="ARBA" id="ARBA00016335"/>
    </source>
</evidence>
<feature type="signal peptide" evidence="13">
    <location>
        <begin position="1"/>
        <end position="19"/>
    </location>
</feature>
<dbReference type="GO" id="GO:0006784">
    <property type="term" value="P:heme A biosynthetic process"/>
    <property type="evidence" value="ECO:0007669"/>
    <property type="project" value="TreeGrafter"/>
</dbReference>
<evidence type="ECO:0000256" key="9">
    <source>
        <dbReference type="ARBA" id="ARBA00023133"/>
    </source>
</evidence>
<evidence type="ECO:0000256" key="5">
    <source>
        <dbReference type="ARBA" id="ARBA00022692"/>
    </source>
</evidence>
<organism evidence="14 15">
    <name type="scientific">Amanita thiersii Skay4041</name>
    <dbReference type="NCBI Taxonomy" id="703135"/>
    <lineage>
        <taxon>Eukaryota</taxon>
        <taxon>Fungi</taxon>
        <taxon>Dikarya</taxon>
        <taxon>Basidiomycota</taxon>
        <taxon>Agaricomycotina</taxon>
        <taxon>Agaricomycetes</taxon>
        <taxon>Agaricomycetidae</taxon>
        <taxon>Agaricales</taxon>
        <taxon>Pluteineae</taxon>
        <taxon>Amanitaceae</taxon>
        <taxon>Amanita</taxon>
    </lineage>
</organism>
<evidence type="ECO:0000256" key="8">
    <source>
        <dbReference type="ARBA" id="ARBA00023128"/>
    </source>
</evidence>
<dbReference type="AlphaFoldDB" id="A0A2A9NAG8"/>